<dbReference type="InterPro" id="IPR027482">
    <property type="entry name" value="Sec1-like_dom2"/>
</dbReference>
<keyword evidence="3" id="KW-1185">Reference proteome</keyword>
<dbReference type="PANTHER" id="PTHR10668:SF104">
    <property type="entry name" value="AMINE OXIDASE DOMAIN-CONTAINING PROTEIN"/>
    <property type="match status" value="1"/>
</dbReference>
<dbReference type="Pfam" id="PF00995">
    <property type="entry name" value="Sec1"/>
    <property type="match status" value="1"/>
</dbReference>
<organism evidence="2 3">
    <name type="scientific">Hevea brasiliensis</name>
    <name type="common">Para rubber tree</name>
    <name type="synonym">Siphonia brasiliensis</name>
    <dbReference type="NCBI Taxonomy" id="3981"/>
    <lineage>
        <taxon>Eukaryota</taxon>
        <taxon>Viridiplantae</taxon>
        <taxon>Streptophyta</taxon>
        <taxon>Embryophyta</taxon>
        <taxon>Tracheophyta</taxon>
        <taxon>Spermatophyta</taxon>
        <taxon>Magnoliopsida</taxon>
        <taxon>eudicotyledons</taxon>
        <taxon>Gunneridae</taxon>
        <taxon>Pentapetalae</taxon>
        <taxon>rosids</taxon>
        <taxon>fabids</taxon>
        <taxon>Malpighiales</taxon>
        <taxon>Euphorbiaceae</taxon>
        <taxon>Crotonoideae</taxon>
        <taxon>Micrandreae</taxon>
        <taxon>Hevea</taxon>
    </lineage>
</organism>
<dbReference type="AlphaFoldDB" id="A0A6A6MJ01"/>
<comment type="similarity">
    <text evidence="1">Belongs to the STXBP/unc-18/SEC1 family.</text>
</comment>
<evidence type="ECO:0000313" key="3">
    <source>
        <dbReference type="Proteomes" id="UP000467840"/>
    </source>
</evidence>
<reference evidence="2 3" key="1">
    <citation type="journal article" date="2020" name="Mol. Plant">
        <title>The Chromosome-Based Rubber Tree Genome Provides New Insights into Spurge Genome Evolution and Rubber Biosynthesis.</title>
        <authorList>
            <person name="Liu J."/>
            <person name="Shi C."/>
            <person name="Shi C.C."/>
            <person name="Li W."/>
            <person name="Zhang Q.J."/>
            <person name="Zhang Y."/>
            <person name="Li K."/>
            <person name="Lu H.F."/>
            <person name="Shi C."/>
            <person name="Zhu S.T."/>
            <person name="Xiao Z.Y."/>
            <person name="Nan H."/>
            <person name="Yue Y."/>
            <person name="Zhu X.G."/>
            <person name="Wu Y."/>
            <person name="Hong X.N."/>
            <person name="Fan G.Y."/>
            <person name="Tong Y."/>
            <person name="Zhang D."/>
            <person name="Mao C.L."/>
            <person name="Liu Y.L."/>
            <person name="Hao S.J."/>
            <person name="Liu W.Q."/>
            <person name="Lv M.Q."/>
            <person name="Zhang H.B."/>
            <person name="Liu Y."/>
            <person name="Hu-Tang G.R."/>
            <person name="Wang J.P."/>
            <person name="Wang J.H."/>
            <person name="Sun Y.H."/>
            <person name="Ni S.B."/>
            <person name="Chen W.B."/>
            <person name="Zhang X.C."/>
            <person name="Jiao Y.N."/>
            <person name="Eichler E.E."/>
            <person name="Li G.H."/>
            <person name="Liu X."/>
            <person name="Gao L.Z."/>
        </authorList>
    </citation>
    <scope>NUCLEOTIDE SEQUENCE [LARGE SCALE GENOMIC DNA]</scope>
    <source>
        <strain evidence="3">cv. GT1</strain>
        <tissue evidence="2">Leaf</tissue>
    </source>
</reference>
<evidence type="ECO:0008006" key="4">
    <source>
        <dbReference type="Google" id="ProtNLM"/>
    </source>
</evidence>
<dbReference type="Gene3D" id="3.90.830.10">
    <property type="entry name" value="Syntaxin Binding Protein 1, Chain A, domain 2"/>
    <property type="match status" value="1"/>
</dbReference>
<gene>
    <name evidence="2" type="ORF">GH714_013025</name>
</gene>
<sequence>MTAPLKGRKWDALVIGAGHNGLIAATYLARAGLSVAVLERRHLIGGAAVTEELIPGFKFSRCSYLQSLLRPSIIKELELKRHGLKLLKPMASSFTPCLDGRYLLLGSNGEQDYLEISKFSKRDADAYPRYENKLQKFYKFMDFLLDTPTPETFHGDTSYIDRLRNNKQKSIFWARCLFNVLTLGQKDMVDLMDFLLSPTTKVLNRWFEADVLKATLAGDASIGSMASIHMPGSGYVLLHHVIGETDGDRNIWSHVEGGMGSVSLAISKAANEAGVHIATNAEVSGLMIDDSGIVNGVFLADGTQVHSTVVLSNATPYKTFMKSSFHGHTFLTQELVPQNVLPDDFVRTIKYSDYSSGTTKINVAVDKLPQFQCFKMHHLEVGPHHTATIHIGCESMEEIVSACQDALNGFSSRRPIMEMTIPSSLDKTISPPGKHVIGLFTQYTPYRPSDGCWEDPKYREAYAQRCFSLIDQYASGFSSSIIGYDMLTPPDLEREFGLTECIIRMLNLNQPVNATGTANEEVYKILIYDKFCQNILSPLIHVKDLRKHGVTLYFLIDKDRKPVHDVPAVFFVQPSQINIQRIIADASRSLYDSFHLNFSSSIPRPLLEDLASGTLNSESIQRISKVHDQYLEFVTLEDNLFSLAQKSSYVQLNDPSAGDREIEEIIEKIVSGLFCVLATLAVVPVIRCPRGGPAEMVASALDQKLRDHLLSKNNLFSEGGGFMSSFQRPILCIFDRNFELAVGIQHDFRYRSLVHDVLGLKLNRLSVQGEKGGMKSYELDSSDPFWAANGSLEFPEVAVEIETQLNKYKKDVDEVNRRTGGADGAEFDGTDLIGNTKHLMNAVNSLPELTERKQVIDKHTNIATVLLGEIKDRSLDSYAKKENDMMVRGGIDRNELLGVLRGKGSKMDKLRFAIIYLISSDSINQSEAESVEAALRESEVDTCAFQYVKKIKSLNVSLASANSASRSNIVDWAEKLYGQSISAVTAGVKNLLSSDRQLALTRIVEALMEGKPNPEIDSYLVFDPRAPKSGAGSSHLKGPFKEAMVFMIGGGNYVEHGSLQELAQRQQPVKHIIYGTTEILTGMEFVEQLTLLGQKMGLGSTGAPASTH</sequence>
<accession>A0A6A6MJ01</accession>
<dbReference type="EMBL" id="JAAGAX010000005">
    <property type="protein sequence ID" value="KAF2313731.1"/>
    <property type="molecule type" value="Genomic_DNA"/>
</dbReference>
<dbReference type="Gene3D" id="3.40.50.1910">
    <property type="match status" value="1"/>
</dbReference>
<dbReference type="Gene3D" id="3.40.50.2060">
    <property type="match status" value="1"/>
</dbReference>
<dbReference type="GO" id="GO:0016192">
    <property type="term" value="P:vesicle-mediated transport"/>
    <property type="evidence" value="ECO:0007669"/>
    <property type="project" value="InterPro"/>
</dbReference>
<dbReference type="Pfam" id="PF13450">
    <property type="entry name" value="NAD_binding_8"/>
    <property type="match status" value="1"/>
</dbReference>
<proteinExistence type="inferred from homology"/>
<dbReference type="Gene3D" id="3.50.50.60">
    <property type="entry name" value="FAD/NAD(P)-binding domain"/>
    <property type="match status" value="2"/>
</dbReference>
<dbReference type="InterPro" id="IPR043154">
    <property type="entry name" value="Sec-1-like_dom1"/>
</dbReference>
<dbReference type="Gene3D" id="1.25.40.60">
    <property type="match status" value="1"/>
</dbReference>
<dbReference type="SUPFAM" id="SSF51905">
    <property type="entry name" value="FAD/NAD(P)-binding domain"/>
    <property type="match status" value="1"/>
</dbReference>
<dbReference type="InterPro" id="IPR036045">
    <property type="entry name" value="Sec1-like_sf"/>
</dbReference>
<dbReference type="SUPFAM" id="SSF56815">
    <property type="entry name" value="Sec1/munc18-like (SM) proteins"/>
    <property type="match status" value="1"/>
</dbReference>
<dbReference type="InterPro" id="IPR001619">
    <property type="entry name" value="Sec1-like"/>
</dbReference>
<dbReference type="PANTHER" id="PTHR10668">
    <property type="entry name" value="PHYTOENE DEHYDROGENASE"/>
    <property type="match status" value="1"/>
</dbReference>
<evidence type="ECO:0000313" key="2">
    <source>
        <dbReference type="EMBL" id="KAF2313731.1"/>
    </source>
</evidence>
<evidence type="ECO:0000256" key="1">
    <source>
        <dbReference type="ARBA" id="ARBA00009884"/>
    </source>
</evidence>
<name>A0A6A6MJ01_HEVBR</name>
<protein>
    <recommendedName>
        <fullName evidence="4">Amine oxidase domain-containing protein</fullName>
    </recommendedName>
</protein>
<dbReference type="InterPro" id="IPR036188">
    <property type="entry name" value="FAD/NAD-bd_sf"/>
</dbReference>
<comment type="caution">
    <text evidence="2">The sequence shown here is derived from an EMBL/GenBank/DDBJ whole genome shotgun (WGS) entry which is preliminary data.</text>
</comment>
<dbReference type="InterPro" id="IPR043127">
    <property type="entry name" value="Sec-1-like_dom3a"/>
</dbReference>
<dbReference type="Proteomes" id="UP000467840">
    <property type="component" value="Chromosome 15"/>
</dbReference>